<name>A0A0H3P082_YERE1</name>
<dbReference type="KEGG" id="yey:Y11_01321"/>
<feature type="region of interest" description="Disordered" evidence="1">
    <location>
        <begin position="19"/>
        <end position="40"/>
    </location>
</feature>
<dbReference type="Proteomes" id="UP000008084">
    <property type="component" value="Chromosome"/>
</dbReference>
<accession>A0A0H3P082</accession>
<gene>
    <name evidence="2" type="ordered locus">Y11_01321</name>
</gene>
<proteinExistence type="predicted"/>
<dbReference type="HOGENOM" id="CLU_3298883_0_0_6"/>
<evidence type="ECO:0000256" key="1">
    <source>
        <dbReference type="SAM" id="MobiDB-lite"/>
    </source>
</evidence>
<reference evidence="2 3" key="1">
    <citation type="journal article" date="2011" name="J. Bacteriol.">
        <title>Complete genome sequence of Yersinia enterocolitica subsp. palearctica serogroup O:3.</title>
        <authorList>
            <person name="Batzilla J."/>
            <person name="Hoper D."/>
            <person name="Antonenka U."/>
            <person name="Heesemann J."/>
            <person name="Rakin A."/>
        </authorList>
    </citation>
    <scope>NUCLEOTIDE SEQUENCE [LARGE SCALE GENOMIC DNA]</scope>
    <source>
        <strain evidence="3">DSM 13030 / CIP 106945 / Y11</strain>
    </source>
</reference>
<protein>
    <submittedName>
        <fullName evidence="2">Uncharacterized protein</fullName>
    </submittedName>
</protein>
<evidence type="ECO:0000313" key="2">
    <source>
        <dbReference type="EMBL" id="CBY28049.1"/>
    </source>
</evidence>
<dbReference type="EMBL" id="FR729477">
    <property type="protein sequence ID" value="CBY28049.1"/>
    <property type="molecule type" value="Genomic_DNA"/>
</dbReference>
<sequence>MKPFPHFSLLTLKLDGHHHMGNTGAGNGAQSALTGVGYRA</sequence>
<dbReference type="PATRIC" id="fig|930944.6.peg.132"/>
<organism evidence="2 3">
    <name type="scientific">Yersinia enterocolitica subsp. palearctica serotype O:3 (strain DSM 13030 / CIP 106945 / Y11)</name>
    <dbReference type="NCBI Taxonomy" id="930944"/>
    <lineage>
        <taxon>Bacteria</taxon>
        <taxon>Pseudomonadati</taxon>
        <taxon>Pseudomonadota</taxon>
        <taxon>Gammaproteobacteria</taxon>
        <taxon>Enterobacterales</taxon>
        <taxon>Yersiniaceae</taxon>
        <taxon>Yersinia</taxon>
    </lineage>
</organism>
<dbReference type="AlphaFoldDB" id="A0A0H3P082"/>
<evidence type="ECO:0000313" key="3">
    <source>
        <dbReference type="Proteomes" id="UP000008084"/>
    </source>
</evidence>